<gene>
    <name evidence="3" type="ORF">KV110_17825</name>
</gene>
<protein>
    <submittedName>
        <fullName evidence="3">ATP-grasp domain-containing protein</fullName>
    </submittedName>
</protein>
<evidence type="ECO:0000256" key="1">
    <source>
        <dbReference type="PROSITE-ProRule" id="PRU00409"/>
    </source>
</evidence>
<proteinExistence type="predicted"/>
<dbReference type="InterPro" id="IPR003806">
    <property type="entry name" value="ATP-grasp_PylC-type"/>
</dbReference>
<name>A0ABX8S2F4_NOCIO</name>
<sequence length="336" mass="36245">MHRRVLVTGVGGQPGFDLAHRLMELGCDVIATDADPLASGLLLPGVTPCLTKPVTSTSYGPELMSLCRELRPGAIVSAVESELPQLLELRDDLEQIGVRAWAQSQPTIEACLDKAIFYRVLTKHGVPTPVSWLPEEIDSIPEECPLVVKPRRGQGSKDVVFCRTPAQARIVCEVVPEPIVQARIQGREFTADCLVDRAGRASAILRYRLLTKGGLSMVGETFHDLQVHDRVTEALAAVEATGLCCVQGFVRDGPGERVLITEINARIAGGFRLAEAAGADLVGQALAGLWGHPIQHERLSYRAGVRLTKCVTTLDICEAQPGETSAVPACHGRNKR</sequence>
<feature type="domain" description="ATP-grasp" evidence="2">
    <location>
        <begin position="118"/>
        <end position="290"/>
    </location>
</feature>
<dbReference type="EMBL" id="CP078145">
    <property type="protein sequence ID" value="QXN94740.1"/>
    <property type="molecule type" value="Genomic_DNA"/>
</dbReference>
<accession>A0ABX8S2F4</accession>
<evidence type="ECO:0000313" key="3">
    <source>
        <dbReference type="EMBL" id="QXN94740.1"/>
    </source>
</evidence>
<organism evidence="3 4">
    <name type="scientific">Nocardia iowensis</name>
    <dbReference type="NCBI Taxonomy" id="204891"/>
    <lineage>
        <taxon>Bacteria</taxon>
        <taxon>Bacillati</taxon>
        <taxon>Actinomycetota</taxon>
        <taxon>Actinomycetes</taxon>
        <taxon>Mycobacteriales</taxon>
        <taxon>Nocardiaceae</taxon>
        <taxon>Nocardia</taxon>
    </lineage>
</organism>
<keyword evidence="4" id="KW-1185">Reference proteome</keyword>
<keyword evidence="1" id="KW-0067">ATP-binding</keyword>
<reference evidence="3 4" key="1">
    <citation type="submission" date="2021-07" db="EMBL/GenBank/DDBJ databases">
        <title>Whole Genome Sequence of Nocardia Iowensis.</title>
        <authorList>
            <person name="Lamm A."/>
            <person name="Collins-Fairclough A.M."/>
            <person name="Bunk B."/>
            <person name="Sproer C."/>
        </authorList>
    </citation>
    <scope>NUCLEOTIDE SEQUENCE [LARGE SCALE GENOMIC DNA]</scope>
    <source>
        <strain evidence="3 4">NRRL 5646</strain>
    </source>
</reference>
<dbReference type="Proteomes" id="UP000694257">
    <property type="component" value="Chromosome"/>
</dbReference>
<keyword evidence="1" id="KW-0547">Nucleotide-binding</keyword>
<dbReference type="Pfam" id="PF02655">
    <property type="entry name" value="ATP-grasp_3"/>
    <property type="match status" value="1"/>
</dbReference>
<dbReference type="PROSITE" id="PS50975">
    <property type="entry name" value="ATP_GRASP"/>
    <property type="match status" value="1"/>
</dbReference>
<evidence type="ECO:0000313" key="4">
    <source>
        <dbReference type="Proteomes" id="UP000694257"/>
    </source>
</evidence>
<dbReference type="InterPro" id="IPR011761">
    <property type="entry name" value="ATP-grasp"/>
</dbReference>
<dbReference type="RefSeq" id="WP_218477393.1">
    <property type="nucleotide sequence ID" value="NZ_BAABJN010000004.1"/>
</dbReference>
<evidence type="ECO:0000259" key="2">
    <source>
        <dbReference type="PROSITE" id="PS50975"/>
    </source>
</evidence>